<gene>
    <name evidence="15" type="ORF">SAMN04488081_2678</name>
</gene>
<dbReference type="PANTHER" id="PTHR21581">
    <property type="entry name" value="D-ALANYL-D-ALANINE CARBOXYPEPTIDASE"/>
    <property type="match status" value="1"/>
</dbReference>
<dbReference type="Gene3D" id="2.60.410.10">
    <property type="entry name" value="D-Ala-D-Ala carboxypeptidase, C-terminal domain"/>
    <property type="match status" value="1"/>
</dbReference>
<keyword evidence="7" id="KW-0732">Signal</keyword>
<protein>
    <recommendedName>
        <fullName evidence="4">serine-type D-Ala-D-Ala carboxypeptidase</fullName>
        <ecNumber evidence="4">3.4.16.4</ecNumber>
    </recommendedName>
</protein>
<evidence type="ECO:0000256" key="6">
    <source>
        <dbReference type="ARBA" id="ARBA00022670"/>
    </source>
</evidence>
<dbReference type="InterPro" id="IPR012907">
    <property type="entry name" value="Peptidase_S11_C"/>
</dbReference>
<evidence type="ECO:0000256" key="7">
    <source>
        <dbReference type="ARBA" id="ARBA00022729"/>
    </source>
</evidence>
<sequence length="433" mass="47106">MQRWKTALILTLLVITSTLLAPADILAREVETEAESAILVDADTGDILFQKEAEQALPPASMTKMMTEYLVMEAIEDGSISWDTTTQISDYPYSISADPSFSGVGMTQNKDYTVRSLYEAMAINSDNAASIALAELIAGSEGEFVKMMNEKAEQLGMEDYKFVNSTGLANSDLGDHVPEGTGADDNNLMSAKATATLAYHLVNDYPQALDISGTRTAEFDGQTIQNWNWMIPDMPGYLSNFGYEGVDGLKTGYTEKAGNTFTGTAKQGDQRLISVVMKTDSREARFRETAKLFDYGFDQFETKELFAAGHQKKGESSVPVSKGKEDNVSVETGKALSAMVKQGEEDSYSLEYSLKEEELTAPVESGQKVGEAKLVYEGEGKKANLVEGGAPSVPLVTTTGVEKSNWFMLTLGNVGNFFSDMFTGAVDTVKSWF</sequence>
<dbReference type="Gene3D" id="3.40.710.10">
    <property type="entry name" value="DD-peptidase/beta-lactamase superfamily"/>
    <property type="match status" value="1"/>
</dbReference>
<dbReference type="PANTHER" id="PTHR21581:SF11">
    <property type="entry name" value="D-ALANYL-D-ALANINE CARBOXYPEPTIDASE DACA"/>
    <property type="match status" value="1"/>
</dbReference>
<dbReference type="InterPro" id="IPR015956">
    <property type="entry name" value="Peniciliin-bd_prot_C_sf"/>
</dbReference>
<dbReference type="SUPFAM" id="SSF69189">
    <property type="entry name" value="Penicillin-binding protein associated domain"/>
    <property type="match status" value="1"/>
</dbReference>
<comment type="catalytic activity">
    <reaction evidence="12">
        <text>Preferential cleavage: (Ac)2-L-Lys-D-Ala-|-D-Ala. Also transpeptidation of peptidyl-alanyl moieties that are N-acyl substituents of D-alanine.</text>
        <dbReference type="EC" id="3.4.16.4"/>
    </reaction>
</comment>
<reference evidence="15 16" key="1">
    <citation type="submission" date="2016-10" db="EMBL/GenBank/DDBJ databases">
        <authorList>
            <person name="Varghese N."/>
            <person name="Submissions S."/>
        </authorList>
    </citation>
    <scope>NUCLEOTIDE SEQUENCE [LARGE SCALE GENOMIC DNA]</scope>
    <source>
        <strain evidence="15 16">DSM 20748</strain>
    </source>
</reference>
<name>A0A1H3J3E3_9BACI</name>
<dbReference type="InterPro" id="IPR037167">
    <property type="entry name" value="Peptidase_S11_C_sf"/>
</dbReference>
<dbReference type="Proteomes" id="UP000198647">
    <property type="component" value="Unassembled WGS sequence"/>
</dbReference>
<keyword evidence="8" id="KW-0378">Hydrolase</keyword>
<dbReference type="SUPFAM" id="SSF56601">
    <property type="entry name" value="beta-lactamase/transpeptidase-like"/>
    <property type="match status" value="1"/>
</dbReference>
<evidence type="ECO:0000256" key="13">
    <source>
        <dbReference type="RuleBase" id="RU004016"/>
    </source>
</evidence>
<evidence type="ECO:0000259" key="14">
    <source>
        <dbReference type="SMART" id="SM00936"/>
    </source>
</evidence>
<evidence type="ECO:0000313" key="15">
    <source>
        <dbReference type="EMBL" id="SDY34115.1"/>
    </source>
</evidence>
<organism evidence="15 16">
    <name type="scientific">Salimicrobium album</name>
    <dbReference type="NCBI Taxonomy" id="50717"/>
    <lineage>
        <taxon>Bacteria</taxon>
        <taxon>Bacillati</taxon>
        <taxon>Bacillota</taxon>
        <taxon>Bacilli</taxon>
        <taxon>Bacillales</taxon>
        <taxon>Bacillaceae</taxon>
        <taxon>Salimicrobium</taxon>
    </lineage>
</organism>
<comment type="function">
    <text evidence="1">Removes C-terminal D-alanyl residues from sugar-peptide cell wall precursors.</text>
</comment>
<dbReference type="InterPro" id="IPR012338">
    <property type="entry name" value="Beta-lactam/transpept-like"/>
</dbReference>
<dbReference type="InterPro" id="IPR018044">
    <property type="entry name" value="Peptidase_S11"/>
</dbReference>
<accession>A0A1H3J3E3</accession>
<proteinExistence type="inferred from homology"/>
<comment type="similarity">
    <text evidence="3 13">Belongs to the peptidase S11 family.</text>
</comment>
<dbReference type="SMART" id="SM00936">
    <property type="entry name" value="PBP5_C"/>
    <property type="match status" value="1"/>
</dbReference>
<dbReference type="EMBL" id="FNOS01000010">
    <property type="protein sequence ID" value="SDY34115.1"/>
    <property type="molecule type" value="Genomic_DNA"/>
</dbReference>
<dbReference type="EC" id="3.4.16.4" evidence="4"/>
<evidence type="ECO:0000256" key="12">
    <source>
        <dbReference type="ARBA" id="ARBA00034000"/>
    </source>
</evidence>
<dbReference type="PRINTS" id="PR00725">
    <property type="entry name" value="DADACBPTASE1"/>
</dbReference>
<keyword evidence="6" id="KW-0645">Protease</keyword>
<dbReference type="RefSeq" id="WP_093108247.1">
    <property type="nucleotide sequence ID" value="NZ_FNOS01000010.1"/>
</dbReference>
<keyword evidence="5 15" id="KW-0121">Carboxypeptidase</keyword>
<evidence type="ECO:0000256" key="3">
    <source>
        <dbReference type="ARBA" id="ARBA00007164"/>
    </source>
</evidence>
<feature type="domain" description="Peptidase S11 D-Ala-D-Ala carboxypeptidase A C-terminal" evidence="14">
    <location>
        <begin position="300"/>
        <end position="403"/>
    </location>
</feature>
<evidence type="ECO:0000256" key="4">
    <source>
        <dbReference type="ARBA" id="ARBA00012448"/>
    </source>
</evidence>
<keyword evidence="11" id="KW-0961">Cell wall biogenesis/degradation</keyword>
<evidence type="ECO:0000256" key="1">
    <source>
        <dbReference type="ARBA" id="ARBA00003217"/>
    </source>
</evidence>
<comment type="caution">
    <text evidence="15">The sequence shown here is derived from an EMBL/GenBank/DDBJ whole genome shotgun (WGS) entry which is preliminary data.</text>
</comment>
<dbReference type="GO" id="GO:0004180">
    <property type="term" value="F:carboxypeptidase activity"/>
    <property type="evidence" value="ECO:0007669"/>
    <property type="project" value="UniProtKB-KW"/>
</dbReference>
<evidence type="ECO:0000256" key="2">
    <source>
        <dbReference type="ARBA" id="ARBA00004752"/>
    </source>
</evidence>
<evidence type="ECO:0000256" key="9">
    <source>
        <dbReference type="ARBA" id="ARBA00022960"/>
    </source>
</evidence>
<evidence type="ECO:0000256" key="10">
    <source>
        <dbReference type="ARBA" id="ARBA00022984"/>
    </source>
</evidence>
<evidence type="ECO:0000313" key="16">
    <source>
        <dbReference type="Proteomes" id="UP000198647"/>
    </source>
</evidence>
<dbReference type="InterPro" id="IPR001967">
    <property type="entry name" value="Peptidase_S11_N"/>
</dbReference>
<dbReference type="Pfam" id="PF07943">
    <property type="entry name" value="PBP5_C"/>
    <property type="match status" value="1"/>
</dbReference>
<evidence type="ECO:0000256" key="11">
    <source>
        <dbReference type="ARBA" id="ARBA00023316"/>
    </source>
</evidence>
<comment type="pathway">
    <text evidence="2">Cell wall biogenesis; peptidoglycan biosynthesis.</text>
</comment>
<evidence type="ECO:0000256" key="5">
    <source>
        <dbReference type="ARBA" id="ARBA00022645"/>
    </source>
</evidence>
<keyword evidence="9" id="KW-0133">Cell shape</keyword>
<keyword evidence="16" id="KW-1185">Reference proteome</keyword>
<evidence type="ECO:0000256" key="8">
    <source>
        <dbReference type="ARBA" id="ARBA00022801"/>
    </source>
</evidence>
<dbReference type="Pfam" id="PF00768">
    <property type="entry name" value="Peptidase_S11"/>
    <property type="match status" value="1"/>
</dbReference>
<keyword evidence="10" id="KW-0573">Peptidoglycan synthesis</keyword>